<dbReference type="HAMAP" id="MF_00149">
    <property type="entry name" value="DNA_mis_repair"/>
    <property type="match status" value="1"/>
</dbReference>
<dbReference type="InterPro" id="IPR037198">
    <property type="entry name" value="MutL_C_sf"/>
</dbReference>
<dbReference type="Gene3D" id="3.30.565.10">
    <property type="entry name" value="Histidine kinase-like ATPase, C-terminal domain"/>
    <property type="match status" value="1"/>
</dbReference>
<dbReference type="RefSeq" id="WP_123086936.1">
    <property type="nucleotide sequence ID" value="NZ_RIBS01000002.1"/>
</dbReference>
<dbReference type="GO" id="GO:0032300">
    <property type="term" value="C:mismatch repair complex"/>
    <property type="evidence" value="ECO:0007669"/>
    <property type="project" value="InterPro"/>
</dbReference>
<evidence type="ECO:0000256" key="3">
    <source>
        <dbReference type="ARBA" id="ARBA00022763"/>
    </source>
</evidence>
<dbReference type="InterPro" id="IPR014762">
    <property type="entry name" value="DNA_mismatch_repair_CS"/>
</dbReference>
<dbReference type="InterPro" id="IPR038973">
    <property type="entry name" value="MutL/Mlh/Pms-like"/>
</dbReference>
<comment type="similarity">
    <text evidence="1 5">Belongs to the DNA mismatch repair MutL/HexB family.</text>
</comment>
<keyword evidence="9" id="KW-1185">Reference proteome</keyword>
<keyword evidence="8" id="KW-0378">Hydrolase</keyword>
<gene>
    <name evidence="5 8" type="primary">mutL</name>
    <name evidence="8" type="ORF">EER27_05075</name>
</gene>
<dbReference type="PANTHER" id="PTHR10073">
    <property type="entry name" value="DNA MISMATCH REPAIR PROTEIN MLH, PMS, MUTL"/>
    <property type="match status" value="1"/>
</dbReference>
<comment type="function">
    <text evidence="5">This protein is involved in the repair of mismatches in DNA. It is required for dam-dependent methyl-directed DNA mismatch repair. May act as a 'molecular matchmaker', a protein that promotes the formation of a stable complex between two or more DNA-binding proteins in an ATP-dependent manner without itself being part of a final effector complex.</text>
</comment>
<evidence type="ECO:0000313" key="9">
    <source>
        <dbReference type="Proteomes" id="UP000267049"/>
    </source>
</evidence>
<dbReference type="OrthoDB" id="9763467at2"/>
<dbReference type="Gene3D" id="3.30.1540.20">
    <property type="entry name" value="MutL, C-terminal domain, dimerisation subdomain"/>
    <property type="match status" value="1"/>
</dbReference>
<dbReference type="InterPro" id="IPR020568">
    <property type="entry name" value="Ribosomal_Su5_D2-typ_SF"/>
</dbReference>
<dbReference type="InterPro" id="IPR013507">
    <property type="entry name" value="DNA_mismatch_S5_2-like"/>
</dbReference>
<comment type="caution">
    <text evidence="8">The sequence shown here is derived from an EMBL/GenBank/DDBJ whole genome shotgun (WGS) entry which is preliminary data.</text>
</comment>
<dbReference type="CDD" id="cd16926">
    <property type="entry name" value="HATPase_MutL-MLH-PMS-like"/>
    <property type="match status" value="1"/>
</dbReference>
<sequence>MTIRQLPDTLINQIAAGEVVERPASVVKELVENALDAGARRVDIDLEEGGVRLIRVRDDGKGIGADELTLAVSRHATSKIASLDDLEGVATLGFRGEALPSIASVSRFVVSSRRVEAEHGATLEIDGGRVGEVTPRAHPQGTTIEVRDLFFNVPARRKFLKAERTELGHIEDWLRQLALARPDVELRVSHNGKASRRWKGDGDLLSDVRLHEALGEEFARNAMRVDHAAAGLRLHGWIAQPAYNRASADQQYLYVNGRAIRDRSVSHAVKQAYADVLFHGRQPAYVLFLELDPRRVDVNVHPAKHEVRFRDARLIHDFVYRTLHEALAETRAGNAPLAPGNGNAGIDGDRWQQGAMAAGGSAYRWNAPQAPLGLQVADARNLYAALYGQPGAVPADGDAPVAASGMPFAAAAFAGPSSAAPPFTHQPMPDDAPGGMPPLGYAIAQLHGIYILAENADGLVVVDMHAAHERIGYERLKHAHDGEGLRTQPLLVPATLAVSEREADVAERESATLDALGFEVTRSGPQSLTLRSVPALLAHGDVEALLRDVLADLREHGQSRRVAEARDELLATMACHGAVRANRRLGPAEMNALLRDMEATERSGQCNHGRPTWTRFNLAEMDRWFLRGR</sequence>
<dbReference type="EMBL" id="RIBS01000002">
    <property type="protein sequence ID" value="RNF85150.1"/>
    <property type="molecule type" value="Genomic_DNA"/>
</dbReference>
<dbReference type="InterPro" id="IPR002099">
    <property type="entry name" value="MutL/Mlh/PMS"/>
</dbReference>
<dbReference type="SUPFAM" id="SSF54211">
    <property type="entry name" value="Ribosomal protein S5 domain 2-like"/>
    <property type="match status" value="1"/>
</dbReference>
<dbReference type="InterPro" id="IPR042121">
    <property type="entry name" value="MutL_C_regsub"/>
</dbReference>
<evidence type="ECO:0000256" key="2">
    <source>
        <dbReference type="ARBA" id="ARBA00021975"/>
    </source>
</evidence>
<dbReference type="GO" id="GO:0140664">
    <property type="term" value="F:ATP-dependent DNA damage sensor activity"/>
    <property type="evidence" value="ECO:0007669"/>
    <property type="project" value="InterPro"/>
</dbReference>
<dbReference type="PANTHER" id="PTHR10073:SF12">
    <property type="entry name" value="DNA MISMATCH REPAIR PROTEIN MLH1"/>
    <property type="match status" value="1"/>
</dbReference>
<accession>A0A3M8T207</accession>
<dbReference type="PROSITE" id="PS00058">
    <property type="entry name" value="DNA_MISMATCH_REPAIR_1"/>
    <property type="match status" value="1"/>
</dbReference>
<name>A0A3M8T207_9GAMM</name>
<organism evidence="8 9">
    <name type="scientific">Montanilutibacter psychrotolerans</name>
    <dbReference type="NCBI Taxonomy" id="1327343"/>
    <lineage>
        <taxon>Bacteria</taxon>
        <taxon>Pseudomonadati</taxon>
        <taxon>Pseudomonadota</taxon>
        <taxon>Gammaproteobacteria</taxon>
        <taxon>Lysobacterales</taxon>
        <taxon>Lysobacteraceae</taxon>
        <taxon>Montanilutibacter</taxon>
    </lineage>
</organism>
<dbReference type="Pfam" id="PF08676">
    <property type="entry name" value="MutL_C"/>
    <property type="match status" value="1"/>
</dbReference>
<dbReference type="InterPro" id="IPR014721">
    <property type="entry name" value="Ribsml_uS5_D2-typ_fold_subgr"/>
</dbReference>
<keyword evidence="8" id="KW-0540">Nuclease</keyword>
<dbReference type="GO" id="GO:0006298">
    <property type="term" value="P:mismatch repair"/>
    <property type="evidence" value="ECO:0007669"/>
    <property type="project" value="UniProtKB-UniRule"/>
</dbReference>
<evidence type="ECO:0000313" key="8">
    <source>
        <dbReference type="EMBL" id="RNF85150.1"/>
    </source>
</evidence>
<dbReference type="Proteomes" id="UP000267049">
    <property type="component" value="Unassembled WGS sequence"/>
</dbReference>
<dbReference type="GO" id="GO:0016887">
    <property type="term" value="F:ATP hydrolysis activity"/>
    <property type="evidence" value="ECO:0007669"/>
    <property type="project" value="InterPro"/>
</dbReference>
<dbReference type="GO" id="GO:0004519">
    <property type="term" value="F:endonuclease activity"/>
    <property type="evidence" value="ECO:0007669"/>
    <property type="project" value="UniProtKB-KW"/>
</dbReference>
<dbReference type="InterPro" id="IPR014790">
    <property type="entry name" value="MutL_C"/>
</dbReference>
<keyword evidence="3 5" id="KW-0227">DNA damage</keyword>
<feature type="domain" description="DNA mismatch repair protein S5" evidence="7">
    <location>
        <begin position="210"/>
        <end position="328"/>
    </location>
</feature>
<dbReference type="InterPro" id="IPR020667">
    <property type="entry name" value="DNA_mismatch_repair_MutL"/>
</dbReference>
<reference evidence="8 9" key="1">
    <citation type="submission" date="2018-11" db="EMBL/GenBank/DDBJ databases">
        <title>Lysobacter cryohumiis sp. nov., isolated from soil in the Tianshan Mountains, Xinjiang, China.</title>
        <authorList>
            <person name="Luo Y."/>
            <person name="Sheng H."/>
        </authorList>
    </citation>
    <scope>NUCLEOTIDE SEQUENCE [LARGE SCALE GENOMIC DNA]</scope>
    <source>
        <strain evidence="8 9">ZS60</strain>
    </source>
</reference>
<evidence type="ECO:0000259" key="6">
    <source>
        <dbReference type="SMART" id="SM00853"/>
    </source>
</evidence>
<evidence type="ECO:0000256" key="5">
    <source>
        <dbReference type="HAMAP-Rule" id="MF_00149"/>
    </source>
</evidence>
<keyword evidence="8" id="KW-0255">Endonuclease</keyword>
<dbReference type="AlphaFoldDB" id="A0A3M8T207"/>
<feature type="domain" description="MutL C-terminal dimerisation" evidence="6">
    <location>
        <begin position="442"/>
        <end position="585"/>
    </location>
</feature>
<dbReference type="SMART" id="SM01340">
    <property type="entry name" value="DNA_mis_repair"/>
    <property type="match status" value="1"/>
</dbReference>
<dbReference type="SUPFAM" id="SSF118116">
    <property type="entry name" value="DNA mismatch repair protein MutL"/>
    <property type="match status" value="1"/>
</dbReference>
<keyword evidence="4 5" id="KW-0234">DNA repair</keyword>
<dbReference type="GO" id="GO:0005524">
    <property type="term" value="F:ATP binding"/>
    <property type="evidence" value="ECO:0007669"/>
    <property type="project" value="InterPro"/>
</dbReference>
<dbReference type="Pfam" id="PF01119">
    <property type="entry name" value="DNA_mis_repair"/>
    <property type="match status" value="1"/>
</dbReference>
<evidence type="ECO:0000256" key="4">
    <source>
        <dbReference type="ARBA" id="ARBA00023204"/>
    </source>
</evidence>
<dbReference type="SMART" id="SM00853">
    <property type="entry name" value="MutL_C"/>
    <property type="match status" value="1"/>
</dbReference>
<dbReference type="Pfam" id="PF13589">
    <property type="entry name" value="HATPase_c_3"/>
    <property type="match status" value="1"/>
</dbReference>
<dbReference type="InterPro" id="IPR036890">
    <property type="entry name" value="HATPase_C_sf"/>
</dbReference>
<dbReference type="Gene3D" id="3.30.1370.100">
    <property type="entry name" value="MutL, C-terminal domain, regulatory subdomain"/>
    <property type="match status" value="1"/>
</dbReference>
<dbReference type="InterPro" id="IPR042120">
    <property type="entry name" value="MutL_C_dimsub"/>
</dbReference>
<protein>
    <recommendedName>
        <fullName evidence="2 5">DNA mismatch repair protein MutL</fullName>
    </recommendedName>
</protein>
<dbReference type="CDD" id="cd03482">
    <property type="entry name" value="MutL_Trans_MutL"/>
    <property type="match status" value="1"/>
</dbReference>
<dbReference type="NCBIfam" id="TIGR00585">
    <property type="entry name" value="mutl"/>
    <property type="match status" value="1"/>
</dbReference>
<dbReference type="NCBIfam" id="NF000949">
    <property type="entry name" value="PRK00095.1-2"/>
    <property type="match status" value="1"/>
</dbReference>
<dbReference type="SUPFAM" id="SSF55874">
    <property type="entry name" value="ATPase domain of HSP90 chaperone/DNA topoisomerase II/histidine kinase"/>
    <property type="match status" value="1"/>
</dbReference>
<dbReference type="FunFam" id="3.30.230.10:FF:000013">
    <property type="entry name" value="DNA mismatch repair endonuclease MutL"/>
    <property type="match status" value="1"/>
</dbReference>
<evidence type="ECO:0000256" key="1">
    <source>
        <dbReference type="ARBA" id="ARBA00006082"/>
    </source>
</evidence>
<dbReference type="Gene3D" id="3.30.230.10">
    <property type="match status" value="1"/>
</dbReference>
<dbReference type="GO" id="GO:0030983">
    <property type="term" value="F:mismatched DNA binding"/>
    <property type="evidence" value="ECO:0007669"/>
    <property type="project" value="InterPro"/>
</dbReference>
<dbReference type="FunFam" id="3.30.565.10:FF:000003">
    <property type="entry name" value="DNA mismatch repair endonuclease MutL"/>
    <property type="match status" value="1"/>
</dbReference>
<evidence type="ECO:0000259" key="7">
    <source>
        <dbReference type="SMART" id="SM01340"/>
    </source>
</evidence>
<proteinExistence type="inferred from homology"/>